<feature type="signal peptide" evidence="3">
    <location>
        <begin position="1"/>
        <end position="22"/>
    </location>
</feature>
<dbReference type="RefSeq" id="WP_195692345.1">
    <property type="nucleotide sequence ID" value="NZ_CP064760.1"/>
</dbReference>
<name>A0A7S8RH52_9MICO</name>
<keyword evidence="5" id="KW-1185">Reference proteome</keyword>
<dbReference type="AlphaFoldDB" id="A0A7S8RH52"/>
<keyword evidence="4" id="KW-0645">Protease</keyword>
<sequence>MLRRTRRTVTVAAIGGASAALISCTVAPPVVDPEVPPSIAAIMDQPAYEDGRWGMSVIDIDSGETLIALNPDEQFLTGSTAKILSVTAALDVLGADATFTTPVIAVGDVTDGVLDGDLILRGSGDLTLGGRTMADGTLDVPIFDHYDANVLPGLATLTPEDPLAGLDTLARQVAAAGIRSVEGEVLVDDRLWDAVVLDGVPISPIVVNDNLVDIVLTPGAAIGDPATASWRPQTAAYSLDNRVSTADAESGLDVTITESDGILTVTGTIPLETEPVVQTYQVPDPAAWARTLFIEALARAGVAVAADPRSPSTGEIPPTAELDGIAPVAAFTSPPFSETARLINKVSHNLGANQLPLLLAAHAGERTLAAGLAQQMTVLEAAGLSPDDVAITDGQGLPGNRITPAAMTAYLAFLTNAPYFATFLDSTPILGVDGSLANVLPDGDPAIGSAHAKTGTLVGPGTDTPYLLETKALAGYLDAASGRRLAFAVFVNDVPIDEVQAVIQANTDLGSIASQLFQLY</sequence>
<comment type="similarity">
    <text evidence="1">Belongs to the peptidase S13 family.</text>
</comment>
<keyword evidence="3" id="KW-0732">Signal</keyword>
<dbReference type="PROSITE" id="PS51257">
    <property type="entry name" value="PROKAR_LIPOPROTEIN"/>
    <property type="match status" value="1"/>
</dbReference>
<proteinExistence type="inferred from homology"/>
<protein>
    <submittedName>
        <fullName evidence="4">D-alanyl-D-alanine carboxypeptidase/D-alanyl-D-alanine-endopeptidase</fullName>
        <ecNumber evidence="4">3.4.16.4</ecNumber>
    </submittedName>
</protein>
<dbReference type="PANTHER" id="PTHR30023">
    <property type="entry name" value="D-ALANYL-D-ALANINE CARBOXYPEPTIDASE"/>
    <property type="match status" value="1"/>
</dbReference>
<dbReference type="InterPro" id="IPR000667">
    <property type="entry name" value="Peptidase_S13"/>
</dbReference>
<dbReference type="NCBIfam" id="TIGR00666">
    <property type="entry name" value="PBP4"/>
    <property type="match status" value="1"/>
</dbReference>
<dbReference type="Gene3D" id="3.40.710.10">
    <property type="entry name" value="DD-peptidase/beta-lactamase superfamily"/>
    <property type="match status" value="2"/>
</dbReference>
<dbReference type="SUPFAM" id="SSF56601">
    <property type="entry name" value="beta-lactamase/transpeptidase-like"/>
    <property type="match status" value="1"/>
</dbReference>
<dbReference type="InterPro" id="IPR012338">
    <property type="entry name" value="Beta-lactam/transpept-like"/>
</dbReference>
<dbReference type="EMBL" id="CP064760">
    <property type="protein sequence ID" value="QPE04267.1"/>
    <property type="molecule type" value="Genomic_DNA"/>
</dbReference>
<gene>
    <name evidence="4" type="primary">dacB</name>
    <name evidence="4" type="ORF">IT882_13975</name>
</gene>
<dbReference type="GO" id="GO:0009002">
    <property type="term" value="F:serine-type D-Ala-D-Ala carboxypeptidase activity"/>
    <property type="evidence" value="ECO:0007669"/>
    <property type="project" value="UniProtKB-EC"/>
</dbReference>
<feature type="chain" id="PRO_5039072592" evidence="3">
    <location>
        <begin position="23"/>
        <end position="520"/>
    </location>
</feature>
<evidence type="ECO:0000256" key="1">
    <source>
        <dbReference type="ARBA" id="ARBA00006096"/>
    </source>
</evidence>
<dbReference type="GO" id="GO:0000270">
    <property type="term" value="P:peptidoglycan metabolic process"/>
    <property type="evidence" value="ECO:0007669"/>
    <property type="project" value="TreeGrafter"/>
</dbReference>
<dbReference type="KEGG" id="msf:IT882_13975"/>
<dbReference type="Pfam" id="PF02113">
    <property type="entry name" value="Peptidase_S13"/>
    <property type="match status" value="1"/>
</dbReference>
<dbReference type="Proteomes" id="UP000594480">
    <property type="component" value="Chromosome"/>
</dbReference>
<dbReference type="GO" id="GO:0006508">
    <property type="term" value="P:proteolysis"/>
    <property type="evidence" value="ECO:0007669"/>
    <property type="project" value="InterPro"/>
</dbReference>
<keyword evidence="2 4" id="KW-0378">Hydrolase</keyword>
<reference evidence="4 5" key="1">
    <citation type="submission" date="2020-11" db="EMBL/GenBank/DDBJ databases">
        <title>Amino acid is mineralized and recycled by bacteria in oceanic microbiome.</title>
        <authorList>
            <person name="Zheng L.Y."/>
        </authorList>
    </citation>
    <scope>NUCLEOTIDE SEQUENCE [LARGE SCALE GENOMIC DNA]</scope>
    <source>
        <strain evidence="4 5">A32-1</strain>
    </source>
</reference>
<evidence type="ECO:0000313" key="4">
    <source>
        <dbReference type="EMBL" id="QPE04267.1"/>
    </source>
</evidence>
<dbReference type="EC" id="3.4.16.4" evidence="4"/>
<evidence type="ECO:0000256" key="2">
    <source>
        <dbReference type="ARBA" id="ARBA00022801"/>
    </source>
</evidence>
<keyword evidence="4" id="KW-0121">Carboxypeptidase</keyword>
<dbReference type="PANTHER" id="PTHR30023:SF0">
    <property type="entry name" value="PENICILLIN-SENSITIVE CARBOXYPEPTIDASE A"/>
    <property type="match status" value="1"/>
</dbReference>
<accession>A0A7S8RH52</accession>
<evidence type="ECO:0000313" key="5">
    <source>
        <dbReference type="Proteomes" id="UP000594480"/>
    </source>
</evidence>
<evidence type="ECO:0000256" key="3">
    <source>
        <dbReference type="SAM" id="SignalP"/>
    </source>
</evidence>
<dbReference type="Gene3D" id="3.50.80.20">
    <property type="entry name" value="D-Ala-D-Ala carboxypeptidase C, peptidase S13"/>
    <property type="match status" value="1"/>
</dbReference>
<organism evidence="4 5">
    <name type="scientific">Microbacterium schleiferi</name>
    <dbReference type="NCBI Taxonomy" id="69362"/>
    <lineage>
        <taxon>Bacteria</taxon>
        <taxon>Bacillati</taxon>
        <taxon>Actinomycetota</taxon>
        <taxon>Actinomycetes</taxon>
        <taxon>Micrococcales</taxon>
        <taxon>Microbacteriaceae</taxon>
        <taxon>Microbacterium</taxon>
    </lineage>
</organism>